<evidence type="ECO:0000256" key="6">
    <source>
        <dbReference type="RuleBase" id="RU367047"/>
    </source>
</evidence>
<dbReference type="KEGG" id="nnu:104586923"/>
<comment type="similarity">
    <text evidence="2 6">Belongs to the glycosyl hydrolase 100 family.</text>
</comment>
<dbReference type="RefSeq" id="XP_010242620.1">
    <property type="nucleotide sequence ID" value="XM_010244318.2"/>
</dbReference>
<dbReference type="PANTHER" id="PTHR31916">
    <property type="match status" value="1"/>
</dbReference>
<name>A0A1U7Z6S9_NELNU</name>
<dbReference type="PANTHER" id="PTHR31916:SF28">
    <property type="entry name" value="NEUTRAL_ALKALINE INVERTASE 3, CHLOROPLASTIC"/>
    <property type="match status" value="1"/>
</dbReference>
<dbReference type="eggNOG" id="ENOG502QPZ2">
    <property type="taxonomic scope" value="Eukaryota"/>
</dbReference>
<dbReference type="InterPro" id="IPR024746">
    <property type="entry name" value="Glyco_hydro_100"/>
</dbReference>
<reference evidence="8 9" key="1">
    <citation type="submission" date="2025-04" db="UniProtKB">
        <authorList>
            <consortium name="RefSeq"/>
        </authorList>
    </citation>
    <scope>IDENTIFICATION</scope>
</reference>
<dbReference type="OrthoDB" id="1848038at2759"/>
<proteinExistence type="inferred from homology"/>
<evidence type="ECO:0000256" key="2">
    <source>
        <dbReference type="ARBA" id="ARBA00007671"/>
    </source>
</evidence>
<evidence type="ECO:0000256" key="3">
    <source>
        <dbReference type="ARBA" id="ARBA00022801"/>
    </source>
</evidence>
<comment type="function">
    <text evidence="6">Invertase that cleaves sucrose into glucose and fructose.</text>
</comment>
<dbReference type="OMA" id="LQTCKCQ"/>
<dbReference type="AlphaFoldDB" id="A0A1U7Z6S9"/>
<dbReference type="STRING" id="4432.A0A1U7Z6S9"/>
<evidence type="ECO:0000256" key="4">
    <source>
        <dbReference type="ARBA" id="ARBA00023277"/>
    </source>
</evidence>
<gene>
    <name evidence="8 9" type="primary">LOC104586923</name>
</gene>
<dbReference type="GO" id="GO:0005987">
    <property type="term" value="P:sucrose catabolic process"/>
    <property type="evidence" value="ECO:0000318"/>
    <property type="project" value="GO_Central"/>
</dbReference>
<dbReference type="SUPFAM" id="SSF48208">
    <property type="entry name" value="Six-hairpin glycosidases"/>
    <property type="match status" value="1"/>
</dbReference>
<dbReference type="FunFam" id="1.50.10.10:FF:000001">
    <property type="entry name" value="probable alkaline/neutral invertase B"/>
    <property type="match status" value="1"/>
</dbReference>
<dbReference type="Gene3D" id="1.50.10.10">
    <property type="match status" value="1"/>
</dbReference>
<keyword evidence="7" id="KW-1185">Reference proteome</keyword>
<dbReference type="Pfam" id="PF12899">
    <property type="entry name" value="Glyco_hydro_100"/>
    <property type="match status" value="1"/>
</dbReference>
<dbReference type="InterPro" id="IPR012341">
    <property type="entry name" value="6hp_glycosidase-like_sf"/>
</dbReference>
<dbReference type="GO" id="GO:0033926">
    <property type="term" value="F:endo-alpha-N-acetylgalactosaminidase activity"/>
    <property type="evidence" value="ECO:0007669"/>
    <property type="project" value="UniProtKB-UniRule"/>
</dbReference>
<comment type="catalytic activity">
    <reaction evidence="1 6">
        <text>Hydrolysis of terminal non-reducing beta-D-fructofuranoside residues in beta-D-fructofuranosides.</text>
        <dbReference type="EC" id="3.2.1.26"/>
    </reaction>
</comment>
<evidence type="ECO:0000313" key="7">
    <source>
        <dbReference type="Proteomes" id="UP000189703"/>
    </source>
</evidence>
<dbReference type="GeneID" id="104586923"/>
<keyword evidence="5 6" id="KW-0326">Glycosidase</keyword>
<dbReference type="GO" id="GO:0009507">
    <property type="term" value="C:chloroplast"/>
    <property type="evidence" value="ECO:0000318"/>
    <property type="project" value="GO_Central"/>
</dbReference>
<organism evidence="7 8">
    <name type="scientific">Nelumbo nucifera</name>
    <name type="common">Sacred lotus</name>
    <dbReference type="NCBI Taxonomy" id="4432"/>
    <lineage>
        <taxon>Eukaryota</taxon>
        <taxon>Viridiplantae</taxon>
        <taxon>Streptophyta</taxon>
        <taxon>Embryophyta</taxon>
        <taxon>Tracheophyta</taxon>
        <taxon>Spermatophyta</taxon>
        <taxon>Magnoliopsida</taxon>
        <taxon>Proteales</taxon>
        <taxon>Nelumbonaceae</taxon>
        <taxon>Nelumbo</taxon>
    </lineage>
</organism>
<accession>A0A1U7Z6S9</accession>
<dbReference type="RefSeq" id="XP_019051491.1">
    <property type="nucleotide sequence ID" value="XM_019195946.1"/>
</dbReference>
<evidence type="ECO:0000256" key="5">
    <source>
        <dbReference type="ARBA" id="ARBA00023295"/>
    </source>
</evidence>
<evidence type="ECO:0000313" key="8">
    <source>
        <dbReference type="RefSeq" id="XP_010242620.1"/>
    </source>
</evidence>
<protein>
    <recommendedName>
        <fullName evidence="6">Alkaline/neutral invertase</fullName>
        <ecNumber evidence="6">3.2.1.26</ecNumber>
    </recommendedName>
</protein>
<dbReference type="EC" id="3.2.1.26" evidence="6"/>
<sequence>MSLVLPSTSEASLQVFSGAIPKSLFPDTCNRKLDSSFLSRSHVRRRKRRVSVYMQLLNCSMVLQNHPKISTVHGIGHVSHGNIVFSQSMSVNCQCQRTESTGELTAKDGNVNWLLDAVQKPNPLNSVMNVPNVLEFEEVQQSKHESESSGSNGKLASVEKVKDSLHKVGIDSLEDEAWNLLRESVVYYCGSPIGTIAAKDPTDSNVLNYDQVFIRDFIPSGIAFLLKGEYDIVRNFILHTLQLQSWEKTMDCHSPGQGLMPASFKVRTVPLEGDDSATEDILDPDFGEAAIGRVAPVDSGLWWIILLRAYGKCSGDLSVQERVDVQTGIKMILRLCLADGFDMFPTLLVTDGSCMVDRRMGIHGHPLEIQALFYSTLLCAREMLAPEDGSADLIRALNNRLVTLSFHIREYYWVDMRKLNEIYRYKTEEYSYDAINKFNIYPDQIPPWLVDWMPNKGGYLIGNLQPAHMDFRFFALGNLWSIVSSLATVDQSHAILDLIEAKWTDLVGNMPFKICYPALEDQEWRIITGCDPKNTPWSYHNAGSWPTLLWQLTAACIKMNRSEIAVKAVEVAEKRISRDMWPEYYDTKSARFIGKQAHLLQTWSIAGYLVAKLLLANPSAASALINEEDKDLANAFSCMNANPRRKRGRQGAKQSYIVTCLKRTYP</sequence>
<evidence type="ECO:0000313" key="9">
    <source>
        <dbReference type="RefSeq" id="XP_019051491.1"/>
    </source>
</evidence>
<dbReference type="GO" id="GO:0004575">
    <property type="term" value="F:sucrose alpha-glucosidase activity"/>
    <property type="evidence" value="ECO:0000318"/>
    <property type="project" value="GO_Central"/>
</dbReference>
<dbReference type="InterPro" id="IPR008928">
    <property type="entry name" value="6-hairpin_glycosidase_sf"/>
</dbReference>
<keyword evidence="3 6" id="KW-0378">Hydrolase</keyword>
<keyword evidence="4 6" id="KW-0119">Carbohydrate metabolism</keyword>
<dbReference type="Proteomes" id="UP000189703">
    <property type="component" value="Unplaced"/>
</dbReference>
<evidence type="ECO:0000256" key="1">
    <source>
        <dbReference type="ARBA" id="ARBA00000094"/>
    </source>
</evidence>